<gene>
    <name evidence="7" type="ORF">FHR23_001426</name>
</gene>
<feature type="domain" description="HTH tetR-type" evidence="6">
    <location>
        <begin position="9"/>
        <end position="69"/>
    </location>
</feature>
<dbReference type="SUPFAM" id="SSF46689">
    <property type="entry name" value="Homeodomain-like"/>
    <property type="match status" value="1"/>
</dbReference>
<dbReference type="Gene3D" id="1.10.357.10">
    <property type="entry name" value="Tetracycline Repressor, domain 2"/>
    <property type="match status" value="1"/>
</dbReference>
<dbReference type="InterPro" id="IPR001647">
    <property type="entry name" value="HTH_TetR"/>
</dbReference>
<evidence type="ECO:0000256" key="1">
    <source>
        <dbReference type="ARBA" id="ARBA00022491"/>
    </source>
</evidence>
<evidence type="ECO:0000256" key="5">
    <source>
        <dbReference type="PROSITE-ProRule" id="PRU00335"/>
    </source>
</evidence>
<comment type="caution">
    <text evidence="7">The sequence shown here is derived from an EMBL/GenBank/DDBJ whole genome shotgun (WGS) entry which is preliminary data.</text>
</comment>
<sequence>MSPKMVDRAERQRSILSASANVFAARGYRNATMDEIAAAAGIAKGTLYLSYDSKEALFFALFESFADTATLEPDALSGHTDALEQIVEVLCAIGAKLDADALIVPLTLEFWSASGVEATGERFGERYRAMLDMFSTQIVGILRSGQQAGTVTQNQPLEAITSSLLAIIDGLIVQRWVNPSLSIEAQLRDALPPLLAGLRP</sequence>
<dbReference type="GO" id="GO:0003700">
    <property type="term" value="F:DNA-binding transcription factor activity"/>
    <property type="evidence" value="ECO:0007669"/>
    <property type="project" value="TreeGrafter"/>
</dbReference>
<dbReference type="InterPro" id="IPR050109">
    <property type="entry name" value="HTH-type_TetR-like_transc_reg"/>
</dbReference>
<proteinExistence type="predicted"/>
<evidence type="ECO:0000313" key="7">
    <source>
        <dbReference type="EMBL" id="MBB5718503.1"/>
    </source>
</evidence>
<feature type="DNA-binding region" description="H-T-H motif" evidence="5">
    <location>
        <begin position="32"/>
        <end position="51"/>
    </location>
</feature>
<keyword evidence="1" id="KW-0678">Repressor</keyword>
<protein>
    <submittedName>
        <fullName evidence="7">TetR/AcrR family fatty acid metabolism transcriptional regulator</fullName>
    </submittedName>
</protein>
<dbReference type="PANTHER" id="PTHR30055">
    <property type="entry name" value="HTH-TYPE TRANSCRIPTIONAL REGULATOR RUTR"/>
    <property type="match status" value="1"/>
</dbReference>
<evidence type="ECO:0000313" key="8">
    <source>
        <dbReference type="Proteomes" id="UP000554342"/>
    </source>
</evidence>
<dbReference type="EMBL" id="JACIJI010000002">
    <property type="protein sequence ID" value="MBB5718503.1"/>
    <property type="molecule type" value="Genomic_DNA"/>
</dbReference>
<keyword evidence="8" id="KW-1185">Reference proteome</keyword>
<dbReference type="Pfam" id="PF00440">
    <property type="entry name" value="TetR_N"/>
    <property type="match status" value="1"/>
</dbReference>
<name>A0A840YXX0_9SPHN</name>
<dbReference type="Pfam" id="PF13977">
    <property type="entry name" value="TetR_C_6"/>
    <property type="match status" value="1"/>
</dbReference>
<reference evidence="7 8" key="1">
    <citation type="submission" date="2020-08" db="EMBL/GenBank/DDBJ databases">
        <title>Genomic Encyclopedia of Type Strains, Phase IV (KMG-IV): sequencing the most valuable type-strain genomes for metagenomic binning, comparative biology and taxonomic classification.</title>
        <authorList>
            <person name="Goeker M."/>
        </authorList>
    </citation>
    <scope>NUCLEOTIDE SEQUENCE [LARGE SCALE GENOMIC DNA]</scope>
    <source>
        <strain evidence="7 8">DSM 27203</strain>
    </source>
</reference>
<keyword evidence="3 5" id="KW-0238">DNA-binding</keyword>
<dbReference type="SUPFAM" id="SSF48498">
    <property type="entry name" value="Tetracyclin repressor-like, C-terminal domain"/>
    <property type="match status" value="1"/>
</dbReference>
<dbReference type="PRINTS" id="PR00455">
    <property type="entry name" value="HTHTETR"/>
</dbReference>
<keyword evidence="4" id="KW-0804">Transcription</keyword>
<dbReference type="InterPro" id="IPR039538">
    <property type="entry name" value="BetI_C"/>
</dbReference>
<dbReference type="GO" id="GO:0000976">
    <property type="term" value="F:transcription cis-regulatory region binding"/>
    <property type="evidence" value="ECO:0007669"/>
    <property type="project" value="TreeGrafter"/>
</dbReference>
<keyword evidence="2" id="KW-0805">Transcription regulation</keyword>
<dbReference type="Gene3D" id="1.10.10.60">
    <property type="entry name" value="Homeodomain-like"/>
    <property type="match status" value="1"/>
</dbReference>
<dbReference type="InterPro" id="IPR036271">
    <property type="entry name" value="Tet_transcr_reg_TetR-rel_C_sf"/>
</dbReference>
<evidence type="ECO:0000256" key="4">
    <source>
        <dbReference type="ARBA" id="ARBA00023163"/>
    </source>
</evidence>
<dbReference type="RefSeq" id="WP_184002335.1">
    <property type="nucleotide sequence ID" value="NZ_BAABIF010000013.1"/>
</dbReference>
<evidence type="ECO:0000256" key="3">
    <source>
        <dbReference type="ARBA" id="ARBA00023125"/>
    </source>
</evidence>
<dbReference type="AlphaFoldDB" id="A0A840YXX0"/>
<dbReference type="InterPro" id="IPR009057">
    <property type="entry name" value="Homeodomain-like_sf"/>
</dbReference>
<evidence type="ECO:0000256" key="2">
    <source>
        <dbReference type="ARBA" id="ARBA00023015"/>
    </source>
</evidence>
<evidence type="ECO:0000259" key="6">
    <source>
        <dbReference type="PROSITE" id="PS50977"/>
    </source>
</evidence>
<accession>A0A840YXX0</accession>
<dbReference type="PROSITE" id="PS50977">
    <property type="entry name" value="HTH_TETR_2"/>
    <property type="match status" value="1"/>
</dbReference>
<organism evidence="7 8">
    <name type="scientific">Stakelama sediminis</name>
    <dbReference type="NCBI Taxonomy" id="463200"/>
    <lineage>
        <taxon>Bacteria</taxon>
        <taxon>Pseudomonadati</taxon>
        <taxon>Pseudomonadota</taxon>
        <taxon>Alphaproteobacteria</taxon>
        <taxon>Sphingomonadales</taxon>
        <taxon>Sphingomonadaceae</taxon>
        <taxon>Stakelama</taxon>
    </lineage>
</organism>
<dbReference type="PANTHER" id="PTHR30055:SF234">
    <property type="entry name" value="HTH-TYPE TRANSCRIPTIONAL REGULATOR BETI"/>
    <property type="match status" value="1"/>
</dbReference>
<dbReference type="Proteomes" id="UP000554342">
    <property type="component" value="Unassembled WGS sequence"/>
</dbReference>